<evidence type="ECO:0000313" key="2">
    <source>
        <dbReference type="Proteomes" id="UP000724874"/>
    </source>
</evidence>
<reference evidence="1" key="1">
    <citation type="submission" date="2020-11" db="EMBL/GenBank/DDBJ databases">
        <authorList>
            <consortium name="DOE Joint Genome Institute"/>
            <person name="Ahrendt S."/>
            <person name="Riley R."/>
            <person name="Andreopoulos W."/>
            <person name="LaButti K."/>
            <person name="Pangilinan J."/>
            <person name="Ruiz-duenas F.J."/>
            <person name="Barrasa J.M."/>
            <person name="Sanchez-Garcia M."/>
            <person name="Camarero S."/>
            <person name="Miyauchi S."/>
            <person name="Serrano A."/>
            <person name="Linde D."/>
            <person name="Babiker R."/>
            <person name="Drula E."/>
            <person name="Ayuso-Fernandez I."/>
            <person name="Pacheco R."/>
            <person name="Padilla G."/>
            <person name="Ferreira P."/>
            <person name="Barriuso J."/>
            <person name="Kellner H."/>
            <person name="Castanera R."/>
            <person name="Alfaro M."/>
            <person name="Ramirez L."/>
            <person name="Pisabarro A.G."/>
            <person name="Kuo A."/>
            <person name="Tritt A."/>
            <person name="Lipzen A."/>
            <person name="He G."/>
            <person name="Yan M."/>
            <person name="Ng V."/>
            <person name="Cullen D."/>
            <person name="Martin F."/>
            <person name="Rosso M.-N."/>
            <person name="Henrissat B."/>
            <person name="Hibbett D."/>
            <person name="Martinez A.T."/>
            <person name="Grigoriev I.V."/>
        </authorList>
    </citation>
    <scope>NUCLEOTIDE SEQUENCE</scope>
    <source>
        <strain evidence="1">AH 44721</strain>
    </source>
</reference>
<organism evidence="1 2">
    <name type="scientific">Gymnopilus junonius</name>
    <name type="common">Spectacular rustgill mushroom</name>
    <name type="synonym">Gymnopilus spectabilis subsp. junonius</name>
    <dbReference type="NCBI Taxonomy" id="109634"/>
    <lineage>
        <taxon>Eukaryota</taxon>
        <taxon>Fungi</taxon>
        <taxon>Dikarya</taxon>
        <taxon>Basidiomycota</taxon>
        <taxon>Agaricomycotina</taxon>
        <taxon>Agaricomycetes</taxon>
        <taxon>Agaricomycetidae</taxon>
        <taxon>Agaricales</taxon>
        <taxon>Agaricineae</taxon>
        <taxon>Hymenogastraceae</taxon>
        <taxon>Gymnopilus</taxon>
    </lineage>
</organism>
<comment type="caution">
    <text evidence="1">The sequence shown here is derived from an EMBL/GenBank/DDBJ whole genome shotgun (WGS) entry which is preliminary data.</text>
</comment>
<dbReference type="AlphaFoldDB" id="A0A9P5TPW0"/>
<sequence length="224" mass="25716">MSTTGVLVSNDPFVRNILDKFTELNRLSPADIANIYQQIEKQAQTASVRHGVREEVRELGEALIVIEDDFSTVGDQLSGIDEKKVVLVDGKPKAYAPLWNALHDEYSQLMRLSQTTANTVKSKIDVLLKQIIPIIRDQACSLAERKGVLQRYIKNLTRFKDSGSQVEDHFQSLGQRVGQFRDDLKRDVTNQLDSSETERKIDEINKKIETLREELRRRLLWRPL</sequence>
<dbReference type="OrthoDB" id="3046926at2759"/>
<dbReference type="EMBL" id="JADNYJ010000030">
    <property type="protein sequence ID" value="KAF8903444.1"/>
    <property type="molecule type" value="Genomic_DNA"/>
</dbReference>
<dbReference type="SUPFAM" id="SSF47162">
    <property type="entry name" value="Apolipoprotein"/>
    <property type="match status" value="1"/>
</dbReference>
<gene>
    <name evidence="1" type="ORF">CPB84DRAFT_768296</name>
</gene>
<proteinExistence type="predicted"/>
<keyword evidence="2" id="KW-1185">Reference proteome</keyword>
<name>A0A9P5TPW0_GYMJU</name>
<dbReference type="Proteomes" id="UP000724874">
    <property type="component" value="Unassembled WGS sequence"/>
</dbReference>
<protein>
    <submittedName>
        <fullName evidence="1">Uncharacterized protein</fullName>
    </submittedName>
</protein>
<evidence type="ECO:0000313" key="1">
    <source>
        <dbReference type="EMBL" id="KAF8903444.1"/>
    </source>
</evidence>
<accession>A0A9P5TPW0</accession>